<dbReference type="KEGG" id="lha:LHA_2963"/>
<dbReference type="PATRIC" id="fig|449.7.peg.1500"/>
<name>A0A0A8USV9_LEGHA</name>
<proteinExistence type="predicted"/>
<dbReference type="EMBL" id="LN681225">
    <property type="protein sequence ID" value="CEK11955.1"/>
    <property type="molecule type" value="Genomic_DNA"/>
</dbReference>
<evidence type="ECO:0000313" key="2">
    <source>
        <dbReference type="Proteomes" id="UP000032803"/>
    </source>
</evidence>
<sequence length="169" mass="19222">MSVGLSINELEARLPELEWQMSSLGHSVSTKMLPKGLFRLPDEASPSAFIDDIKTDLKRLSDSQNTHGSYYLAQRIRQKINVLVGLCRLEAKQPSERQGKFYLNVITSRQNFVGELEKEISLLAQQRQAILNRLEQVNVGLQLTLKAELGEIEKRLTLAQEAMSRITKW</sequence>
<evidence type="ECO:0000313" key="1">
    <source>
        <dbReference type="EMBL" id="CEK11955.1"/>
    </source>
</evidence>
<dbReference type="AlphaFoldDB" id="A0A0A8USV9"/>
<accession>A0A0A8USV9</accession>
<reference evidence="2" key="1">
    <citation type="submission" date="2014-09" db="EMBL/GenBank/DDBJ databases">
        <authorList>
            <person name="Gomez-Valero L."/>
        </authorList>
    </citation>
    <scope>NUCLEOTIDE SEQUENCE [LARGE SCALE GENOMIC DNA]</scope>
    <source>
        <strain evidence="2">ATCC35250</strain>
    </source>
</reference>
<organism evidence="1 2">
    <name type="scientific">Legionella hackeliae</name>
    <dbReference type="NCBI Taxonomy" id="449"/>
    <lineage>
        <taxon>Bacteria</taxon>
        <taxon>Pseudomonadati</taxon>
        <taxon>Pseudomonadota</taxon>
        <taxon>Gammaproteobacteria</taxon>
        <taxon>Legionellales</taxon>
        <taxon>Legionellaceae</taxon>
        <taxon>Legionella</taxon>
    </lineage>
</organism>
<dbReference type="HOGENOM" id="CLU_1562119_0_0_6"/>
<protein>
    <recommendedName>
        <fullName evidence="3">Coiled-coil protein</fullName>
    </recommendedName>
</protein>
<dbReference type="RefSeq" id="WP_045107050.1">
    <property type="nucleotide sequence ID" value="NZ_LN681225.1"/>
</dbReference>
<evidence type="ECO:0008006" key="3">
    <source>
        <dbReference type="Google" id="ProtNLM"/>
    </source>
</evidence>
<dbReference type="Proteomes" id="UP000032803">
    <property type="component" value="Chromosome I"/>
</dbReference>
<keyword evidence="2" id="KW-1185">Reference proteome</keyword>
<gene>
    <name evidence="1" type="ORF">LHA_2963</name>
</gene>
<dbReference type="OrthoDB" id="5649075at2"/>